<dbReference type="AlphaFoldDB" id="A0A1I5GGI3"/>
<protein>
    <submittedName>
        <fullName evidence="7">Site-specific recombinase XerD</fullName>
    </submittedName>
</protein>
<gene>
    <name evidence="7" type="ORF">SAMN05216207_104640</name>
</gene>
<evidence type="ECO:0000256" key="1">
    <source>
        <dbReference type="ARBA" id="ARBA00022908"/>
    </source>
</evidence>
<keyword evidence="3" id="KW-0233">DNA recombination</keyword>
<reference evidence="7 8" key="1">
    <citation type="submission" date="2016-10" db="EMBL/GenBank/DDBJ databases">
        <authorList>
            <person name="de Groot N.N."/>
        </authorList>
    </citation>
    <scope>NUCLEOTIDE SEQUENCE [LARGE SCALE GENOMIC DNA]</scope>
    <source>
        <strain evidence="7 8">CGMCC 4.1877</strain>
    </source>
</reference>
<dbReference type="InterPro" id="IPR004107">
    <property type="entry name" value="Integrase_SAM-like_N"/>
</dbReference>
<dbReference type="GO" id="GO:0015074">
    <property type="term" value="P:DNA integration"/>
    <property type="evidence" value="ECO:0007669"/>
    <property type="project" value="UniProtKB-KW"/>
</dbReference>
<evidence type="ECO:0000256" key="4">
    <source>
        <dbReference type="PROSITE-ProRule" id="PRU01248"/>
    </source>
</evidence>
<dbReference type="OrthoDB" id="9815875at2"/>
<organism evidence="7 8">
    <name type="scientific">Pseudonocardia ammonioxydans</name>
    <dbReference type="NCBI Taxonomy" id="260086"/>
    <lineage>
        <taxon>Bacteria</taxon>
        <taxon>Bacillati</taxon>
        <taxon>Actinomycetota</taxon>
        <taxon>Actinomycetes</taxon>
        <taxon>Pseudonocardiales</taxon>
        <taxon>Pseudonocardiaceae</taxon>
        <taxon>Pseudonocardia</taxon>
    </lineage>
</organism>
<keyword evidence="1" id="KW-0229">DNA integration</keyword>
<keyword evidence="8" id="KW-1185">Reference proteome</keyword>
<dbReference type="Pfam" id="PF02899">
    <property type="entry name" value="Phage_int_SAM_1"/>
    <property type="match status" value="1"/>
</dbReference>
<dbReference type="Gene3D" id="1.10.443.10">
    <property type="entry name" value="Intergrase catalytic core"/>
    <property type="match status" value="1"/>
</dbReference>
<dbReference type="GO" id="GO:0003677">
    <property type="term" value="F:DNA binding"/>
    <property type="evidence" value="ECO:0007669"/>
    <property type="project" value="UniProtKB-UniRule"/>
</dbReference>
<dbReference type="InterPro" id="IPR011010">
    <property type="entry name" value="DNA_brk_join_enz"/>
</dbReference>
<name>A0A1I5GGI3_PSUAM</name>
<dbReference type="PANTHER" id="PTHR34605">
    <property type="entry name" value="PHAGE_INTEGRASE DOMAIN-CONTAINING PROTEIN"/>
    <property type="match status" value="1"/>
</dbReference>
<accession>A0A1I5GGI3</accession>
<dbReference type="STRING" id="260086.SAMN05216207_104640"/>
<keyword evidence="2 4" id="KW-0238">DNA-binding</keyword>
<feature type="domain" description="Core-binding (CB)" evidence="6">
    <location>
        <begin position="18"/>
        <end position="106"/>
    </location>
</feature>
<dbReference type="GO" id="GO:0006310">
    <property type="term" value="P:DNA recombination"/>
    <property type="evidence" value="ECO:0007669"/>
    <property type="project" value="UniProtKB-KW"/>
</dbReference>
<dbReference type="InterPro" id="IPR010998">
    <property type="entry name" value="Integrase_recombinase_N"/>
</dbReference>
<sequence length="339" mass="35751">MIDSAGVDLVPAETGTALAVRPAVDAYLSEATRARIVESVPTNTRRAYSRQWAAFTDWCDLAGRTALPATPETLAEYVAQLADAGQAPTSIEQAIAAVRTAHRTAGHRGAPDTEAARRVLRGHRRQRAESGGRARQAVPVTIDSLRAMVDTTDPATARGLRDRVALVLGLALMGRRSELVALDLDDVTETDDGLLVLIRASKTDQDAHGVEVAIPHGQHADTDPARLVRAWRAMLAEHGHTTGRLLRSVTRHGRIGSSLSADGLGDLVQAAARRAGLPNPGGYSAHSLRAGGATAAYRAGAPVSTIAAHGRWAPGSPVVLSYVRSVDRWRDNALAGVGL</sequence>
<evidence type="ECO:0000259" key="6">
    <source>
        <dbReference type="PROSITE" id="PS51900"/>
    </source>
</evidence>
<dbReference type="Gene3D" id="1.10.150.130">
    <property type="match status" value="1"/>
</dbReference>
<dbReference type="PROSITE" id="PS51900">
    <property type="entry name" value="CB"/>
    <property type="match status" value="1"/>
</dbReference>
<evidence type="ECO:0000313" key="7">
    <source>
        <dbReference type="EMBL" id="SFO35013.1"/>
    </source>
</evidence>
<proteinExistence type="predicted"/>
<evidence type="ECO:0000313" key="8">
    <source>
        <dbReference type="Proteomes" id="UP000199614"/>
    </source>
</evidence>
<feature type="domain" description="Tyr recombinase" evidence="5">
    <location>
        <begin position="135"/>
        <end position="336"/>
    </location>
</feature>
<dbReference type="PANTHER" id="PTHR34605:SF4">
    <property type="entry name" value="DNA ADENINE METHYLTRANSFERASE"/>
    <property type="match status" value="1"/>
</dbReference>
<dbReference type="InterPro" id="IPR002104">
    <property type="entry name" value="Integrase_catalytic"/>
</dbReference>
<evidence type="ECO:0000256" key="2">
    <source>
        <dbReference type="ARBA" id="ARBA00023125"/>
    </source>
</evidence>
<dbReference type="InterPro" id="IPR044068">
    <property type="entry name" value="CB"/>
</dbReference>
<dbReference type="InterPro" id="IPR052925">
    <property type="entry name" value="Phage_Integrase-like_Recomb"/>
</dbReference>
<evidence type="ECO:0000259" key="5">
    <source>
        <dbReference type="PROSITE" id="PS51898"/>
    </source>
</evidence>
<dbReference type="RefSeq" id="WP_093353513.1">
    <property type="nucleotide sequence ID" value="NZ_FOUY01000046.1"/>
</dbReference>
<dbReference type="PROSITE" id="PS51898">
    <property type="entry name" value="TYR_RECOMBINASE"/>
    <property type="match status" value="1"/>
</dbReference>
<dbReference type="SUPFAM" id="SSF47823">
    <property type="entry name" value="lambda integrase-like, N-terminal domain"/>
    <property type="match status" value="1"/>
</dbReference>
<dbReference type="Proteomes" id="UP000199614">
    <property type="component" value="Unassembled WGS sequence"/>
</dbReference>
<evidence type="ECO:0000256" key="3">
    <source>
        <dbReference type="ARBA" id="ARBA00023172"/>
    </source>
</evidence>
<dbReference type="SUPFAM" id="SSF56349">
    <property type="entry name" value="DNA breaking-rejoining enzymes"/>
    <property type="match status" value="1"/>
</dbReference>
<dbReference type="EMBL" id="FOUY01000046">
    <property type="protein sequence ID" value="SFO35013.1"/>
    <property type="molecule type" value="Genomic_DNA"/>
</dbReference>
<dbReference type="InterPro" id="IPR013762">
    <property type="entry name" value="Integrase-like_cat_sf"/>
</dbReference>
<dbReference type="CDD" id="cd00799">
    <property type="entry name" value="INT_Cre_C"/>
    <property type="match status" value="1"/>
</dbReference>